<sequence length="99" mass="10575">VPRDDGKRSHQERQGARLKGRPGLRPDERASRSPRPGGSDRPHGGGVLPGRGRPGRAVVRGQHLPLYPGWLRGVCPLGPHSQRCWLPAHPGHGLGLSAG</sequence>
<feature type="compositionally biased region" description="Basic and acidic residues" evidence="1">
    <location>
        <begin position="1"/>
        <end position="15"/>
    </location>
</feature>
<accession>A0A813F484</accession>
<comment type="caution">
    <text evidence="2">The sequence shown here is derived from an EMBL/GenBank/DDBJ whole genome shotgun (WGS) entry which is preliminary data.</text>
</comment>
<dbReference type="AlphaFoldDB" id="A0A813F484"/>
<feature type="non-terminal residue" evidence="2">
    <location>
        <position position="1"/>
    </location>
</feature>
<evidence type="ECO:0000313" key="3">
    <source>
        <dbReference type="Proteomes" id="UP000654075"/>
    </source>
</evidence>
<organism evidence="2 3">
    <name type="scientific">Polarella glacialis</name>
    <name type="common">Dinoflagellate</name>
    <dbReference type="NCBI Taxonomy" id="89957"/>
    <lineage>
        <taxon>Eukaryota</taxon>
        <taxon>Sar</taxon>
        <taxon>Alveolata</taxon>
        <taxon>Dinophyceae</taxon>
        <taxon>Suessiales</taxon>
        <taxon>Suessiaceae</taxon>
        <taxon>Polarella</taxon>
    </lineage>
</organism>
<proteinExistence type="predicted"/>
<keyword evidence="3" id="KW-1185">Reference proteome</keyword>
<feature type="non-terminal residue" evidence="2">
    <location>
        <position position="99"/>
    </location>
</feature>
<dbReference type="EMBL" id="CAJNNV010022274">
    <property type="protein sequence ID" value="CAE8607996.1"/>
    <property type="molecule type" value="Genomic_DNA"/>
</dbReference>
<reference evidence="2" key="1">
    <citation type="submission" date="2021-02" db="EMBL/GenBank/DDBJ databases">
        <authorList>
            <person name="Dougan E. K."/>
            <person name="Rhodes N."/>
            <person name="Thang M."/>
            <person name="Chan C."/>
        </authorList>
    </citation>
    <scope>NUCLEOTIDE SEQUENCE</scope>
</reference>
<gene>
    <name evidence="2" type="ORF">PGLA1383_LOCUS25897</name>
</gene>
<protein>
    <submittedName>
        <fullName evidence="2">Uncharacterized protein</fullName>
    </submittedName>
</protein>
<feature type="region of interest" description="Disordered" evidence="1">
    <location>
        <begin position="1"/>
        <end position="57"/>
    </location>
</feature>
<dbReference type="Proteomes" id="UP000654075">
    <property type="component" value="Unassembled WGS sequence"/>
</dbReference>
<evidence type="ECO:0000256" key="1">
    <source>
        <dbReference type="SAM" id="MobiDB-lite"/>
    </source>
</evidence>
<name>A0A813F484_POLGL</name>
<evidence type="ECO:0000313" key="2">
    <source>
        <dbReference type="EMBL" id="CAE8607996.1"/>
    </source>
</evidence>